<reference evidence="2" key="2">
    <citation type="journal article" date="2021" name="Genome Biol. Evol.">
        <title>Developing a high-quality reference genome for a parasitic bivalve with doubly uniparental inheritance (Bivalvia: Unionida).</title>
        <authorList>
            <person name="Smith C.H."/>
        </authorList>
    </citation>
    <scope>NUCLEOTIDE SEQUENCE</scope>
    <source>
        <strain evidence="2">CHS0354</strain>
        <tissue evidence="2">Mantle</tissue>
    </source>
</reference>
<name>A0AAE0W363_9BIVA</name>
<feature type="domain" description="CARD" evidence="1">
    <location>
        <begin position="468"/>
        <end position="515"/>
    </location>
</feature>
<dbReference type="Pfam" id="PF00619">
    <property type="entry name" value="CARD"/>
    <property type="match status" value="1"/>
</dbReference>
<proteinExistence type="predicted"/>
<dbReference type="GO" id="GO:0042981">
    <property type="term" value="P:regulation of apoptotic process"/>
    <property type="evidence" value="ECO:0007669"/>
    <property type="project" value="InterPro"/>
</dbReference>
<dbReference type="Gene3D" id="2.60.120.920">
    <property type="match status" value="1"/>
</dbReference>
<dbReference type="InterPro" id="IPR043136">
    <property type="entry name" value="B30.2/SPRY_sf"/>
</dbReference>
<dbReference type="InterPro" id="IPR006573">
    <property type="entry name" value="NHR_dom"/>
</dbReference>
<dbReference type="InterPro" id="IPR011029">
    <property type="entry name" value="DEATH-like_dom_sf"/>
</dbReference>
<evidence type="ECO:0000313" key="3">
    <source>
        <dbReference type="Proteomes" id="UP001195483"/>
    </source>
</evidence>
<dbReference type="AlphaFoldDB" id="A0AAE0W363"/>
<reference evidence="2" key="1">
    <citation type="journal article" date="2021" name="Genome Biol. Evol.">
        <title>A High-Quality Reference Genome for a Parasitic Bivalve with Doubly Uniparental Inheritance (Bivalvia: Unionida).</title>
        <authorList>
            <person name="Smith C.H."/>
        </authorList>
    </citation>
    <scope>NUCLEOTIDE SEQUENCE</scope>
    <source>
        <strain evidence="2">CHS0354</strain>
    </source>
</reference>
<dbReference type="SUPFAM" id="SSF47986">
    <property type="entry name" value="DEATH domain"/>
    <property type="match status" value="1"/>
</dbReference>
<protein>
    <recommendedName>
        <fullName evidence="1">CARD domain-containing protein</fullName>
    </recommendedName>
</protein>
<dbReference type="PROSITE" id="PS50209">
    <property type="entry name" value="CARD"/>
    <property type="match status" value="1"/>
</dbReference>
<sequence length="541" mass="61094">MAGVTVNLVDFHAIKGDNVQISGKTASWNPVTNWAIAFSRDPLSVGVPVILEIDGSGHIGLGVIHKDPKVLTDRLLSRPTDIQEYSQINEVKVHKRKCSIRFTLEPGGKTIVTYYSGKTYKQSVIPGTKVWLAVHVKFGDITLKLSHDREAEVDYNPVISEVKGINLEFCSDGKNEVRTVSSNPAALCFIGKSLNIGEKMSFLCEPLKDIRGQLPRQFVLKIYVTNKNPKQLQQQYKNLFTITTTNKTVPQWVCSEVMERKNFSEQMTIERTVDSVIFTNGMNERIKEDISTYQRSELWIGLELYRVIVRQVEVCAVAMDTQDGAGDGYITSLSVAERSDVYLELKPDKQKKRKEIQWQKDKCCPIERNESAKSFLSVTGYDSDGYLTAVAVTQKNNEYLELIPEQQHKQYPHSEGIESIQSYAFVTGKDSDSKEEGISRIQSKPDLLIPAEDIVRFESSFNGHFVDLVKDLSALELCDHLISLQVITMPELEKINSKDTSRDQNRELLFLLCRKPVPRSKFIAALKDSGNGHLSKMFFPL</sequence>
<evidence type="ECO:0000313" key="2">
    <source>
        <dbReference type="EMBL" id="KAK3599791.1"/>
    </source>
</evidence>
<dbReference type="InterPro" id="IPR001315">
    <property type="entry name" value="CARD"/>
</dbReference>
<accession>A0AAE0W363</accession>
<keyword evidence="3" id="KW-1185">Reference proteome</keyword>
<dbReference type="Pfam" id="PF07177">
    <property type="entry name" value="Neuralized"/>
    <property type="match status" value="1"/>
</dbReference>
<dbReference type="Gene3D" id="1.10.533.10">
    <property type="entry name" value="Death Domain, Fas"/>
    <property type="match status" value="1"/>
</dbReference>
<gene>
    <name evidence="2" type="ORF">CHS0354_037278</name>
</gene>
<reference evidence="2" key="3">
    <citation type="submission" date="2023-05" db="EMBL/GenBank/DDBJ databases">
        <authorList>
            <person name="Smith C.H."/>
        </authorList>
    </citation>
    <scope>NUCLEOTIDE SEQUENCE</scope>
    <source>
        <strain evidence="2">CHS0354</strain>
        <tissue evidence="2">Mantle</tissue>
    </source>
</reference>
<dbReference type="EMBL" id="JAEAOA010002176">
    <property type="protein sequence ID" value="KAK3599791.1"/>
    <property type="molecule type" value="Genomic_DNA"/>
</dbReference>
<evidence type="ECO:0000259" key="1">
    <source>
        <dbReference type="PROSITE" id="PS50209"/>
    </source>
</evidence>
<organism evidence="2 3">
    <name type="scientific">Potamilus streckersoni</name>
    <dbReference type="NCBI Taxonomy" id="2493646"/>
    <lineage>
        <taxon>Eukaryota</taxon>
        <taxon>Metazoa</taxon>
        <taxon>Spiralia</taxon>
        <taxon>Lophotrochozoa</taxon>
        <taxon>Mollusca</taxon>
        <taxon>Bivalvia</taxon>
        <taxon>Autobranchia</taxon>
        <taxon>Heteroconchia</taxon>
        <taxon>Palaeoheterodonta</taxon>
        <taxon>Unionida</taxon>
        <taxon>Unionoidea</taxon>
        <taxon>Unionidae</taxon>
        <taxon>Ambleminae</taxon>
        <taxon>Lampsilini</taxon>
        <taxon>Potamilus</taxon>
    </lineage>
</organism>
<dbReference type="Proteomes" id="UP001195483">
    <property type="component" value="Unassembled WGS sequence"/>
</dbReference>
<comment type="caution">
    <text evidence="2">The sequence shown here is derived from an EMBL/GenBank/DDBJ whole genome shotgun (WGS) entry which is preliminary data.</text>
</comment>
<dbReference type="CDD" id="cd01671">
    <property type="entry name" value="CARD"/>
    <property type="match status" value="1"/>
</dbReference>